<dbReference type="Gene3D" id="3.60.20.10">
    <property type="entry name" value="Glutamine Phosphoribosylpyrophosphate, subunit 1, domain 1"/>
    <property type="match status" value="1"/>
</dbReference>
<feature type="domain" description="Glutamine amidotransferase type-2" evidence="1">
    <location>
        <begin position="2"/>
        <end position="209"/>
    </location>
</feature>
<organism evidence="2">
    <name type="scientific">uncultured Caudovirales phage</name>
    <dbReference type="NCBI Taxonomy" id="2100421"/>
    <lineage>
        <taxon>Viruses</taxon>
        <taxon>Duplodnaviria</taxon>
        <taxon>Heunggongvirae</taxon>
        <taxon>Uroviricota</taxon>
        <taxon>Caudoviricetes</taxon>
        <taxon>Peduoviridae</taxon>
        <taxon>Maltschvirus</taxon>
        <taxon>Maltschvirus maltsch</taxon>
    </lineage>
</organism>
<protein>
    <submittedName>
        <fullName evidence="2">PurF Glutamine phosphoribosylpyrophosphate amidotransferase</fullName>
    </submittedName>
</protein>
<dbReference type="InterPro" id="IPR029055">
    <property type="entry name" value="Ntn_hydrolases_N"/>
</dbReference>
<dbReference type="GO" id="GO:0016740">
    <property type="term" value="F:transferase activity"/>
    <property type="evidence" value="ECO:0007669"/>
    <property type="project" value="UniProtKB-KW"/>
</dbReference>
<keyword evidence="2" id="KW-0808">Transferase</keyword>
<reference evidence="2" key="1">
    <citation type="submission" date="2020-04" db="EMBL/GenBank/DDBJ databases">
        <authorList>
            <person name="Chiriac C."/>
            <person name="Salcher M."/>
            <person name="Ghai R."/>
            <person name="Kavagutti S V."/>
        </authorList>
    </citation>
    <scope>NUCLEOTIDE SEQUENCE</scope>
</reference>
<proteinExistence type="predicted"/>
<evidence type="ECO:0000313" key="2">
    <source>
        <dbReference type="EMBL" id="CAB4125166.1"/>
    </source>
</evidence>
<dbReference type="SUPFAM" id="SSF56235">
    <property type="entry name" value="N-terminal nucleophile aminohydrolases (Ntn hydrolases)"/>
    <property type="match status" value="1"/>
</dbReference>
<dbReference type="CDD" id="cd00352">
    <property type="entry name" value="Gn_AT_II"/>
    <property type="match status" value="1"/>
</dbReference>
<name>A0A6J5KVT3_9CAUD</name>
<gene>
    <name evidence="2" type="ORF">UFOVP58_74</name>
</gene>
<dbReference type="PROSITE" id="PS51278">
    <property type="entry name" value="GATASE_TYPE_2"/>
    <property type="match status" value="1"/>
</dbReference>
<dbReference type="InterPro" id="IPR017932">
    <property type="entry name" value="GATase_2_dom"/>
</dbReference>
<accession>A0A6J5KVT3</accession>
<dbReference type="EMBL" id="LR796186">
    <property type="protein sequence ID" value="CAB4125166.1"/>
    <property type="molecule type" value="Genomic_DNA"/>
</dbReference>
<evidence type="ECO:0000259" key="1">
    <source>
        <dbReference type="PROSITE" id="PS51278"/>
    </source>
</evidence>
<dbReference type="Pfam" id="PF13522">
    <property type="entry name" value="GATase_6"/>
    <property type="match status" value="1"/>
</dbReference>
<sequence>MCSVIGAVIKNFNEGHADLLHRVFLESRIRGMHATGLSYVKNGMIYTDKLPVSATRFPFHFMEYVNEDGNLYLVGHCRYSTSDLEYNQPIDNDSISIVHNGVITQELPENWKTKYGYDCETKNDTELILKSLEDSKSPLEHWADSSLAVCELYSNKSIRFYRNGKRPIYFTLINGGTIITSTEDIASRAGLSVHTAEVPHNTYLTVDERNVMTIERVDINNKDLQQVEYETIRI</sequence>